<protein>
    <submittedName>
        <fullName evidence="2">Uncharacterized protein</fullName>
    </submittedName>
</protein>
<gene>
    <name evidence="2" type="ORF">GBAR_LOCUS27380</name>
</gene>
<dbReference type="Proteomes" id="UP001174909">
    <property type="component" value="Unassembled WGS sequence"/>
</dbReference>
<feature type="region of interest" description="Disordered" evidence="1">
    <location>
        <begin position="71"/>
        <end position="95"/>
    </location>
</feature>
<evidence type="ECO:0000313" key="3">
    <source>
        <dbReference type="Proteomes" id="UP001174909"/>
    </source>
</evidence>
<dbReference type="InterPro" id="IPR036661">
    <property type="entry name" value="Luciferase-like_sf"/>
</dbReference>
<organism evidence="2 3">
    <name type="scientific">Geodia barretti</name>
    <name type="common">Barrett's horny sponge</name>
    <dbReference type="NCBI Taxonomy" id="519541"/>
    <lineage>
        <taxon>Eukaryota</taxon>
        <taxon>Metazoa</taxon>
        <taxon>Porifera</taxon>
        <taxon>Demospongiae</taxon>
        <taxon>Heteroscleromorpha</taxon>
        <taxon>Tetractinellida</taxon>
        <taxon>Astrophorina</taxon>
        <taxon>Geodiidae</taxon>
        <taxon>Geodia</taxon>
    </lineage>
</organism>
<sequence length="148" mass="16348">MDEYGHPHAHLNPPMSKSIYVAPTMEEAERDPVGLEDFSSRILRSVGSSGAPIGMPMDKNGNIAKGYEHWANRQSDRDRRDDVGHAGLPPLRGTPEVVAERLKQVQEAGINHVFGNFGFAGLPHHKVMRSIELFATEVMPHFQEAAVV</sequence>
<evidence type="ECO:0000313" key="2">
    <source>
        <dbReference type="EMBL" id="CAI8049735.1"/>
    </source>
</evidence>
<dbReference type="Gene3D" id="3.20.20.30">
    <property type="entry name" value="Luciferase-like domain"/>
    <property type="match status" value="1"/>
</dbReference>
<comment type="caution">
    <text evidence="2">The sequence shown here is derived from an EMBL/GenBank/DDBJ whole genome shotgun (WGS) entry which is preliminary data.</text>
</comment>
<dbReference type="AlphaFoldDB" id="A0AA35XFN5"/>
<evidence type="ECO:0000256" key="1">
    <source>
        <dbReference type="SAM" id="MobiDB-lite"/>
    </source>
</evidence>
<keyword evidence="3" id="KW-1185">Reference proteome</keyword>
<dbReference type="SUPFAM" id="SSF51679">
    <property type="entry name" value="Bacterial luciferase-like"/>
    <property type="match status" value="1"/>
</dbReference>
<dbReference type="GO" id="GO:0016705">
    <property type="term" value="F:oxidoreductase activity, acting on paired donors, with incorporation or reduction of molecular oxygen"/>
    <property type="evidence" value="ECO:0007669"/>
    <property type="project" value="InterPro"/>
</dbReference>
<reference evidence="2" key="1">
    <citation type="submission" date="2023-03" db="EMBL/GenBank/DDBJ databases">
        <authorList>
            <person name="Steffen K."/>
            <person name="Cardenas P."/>
        </authorList>
    </citation>
    <scope>NUCLEOTIDE SEQUENCE</scope>
</reference>
<accession>A0AA35XFN5</accession>
<dbReference type="EMBL" id="CASHTH010003813">
    <property type="protein sequence ID" value="CAI8049735.1"/>
    <property type="molecule type" value="Genomic_DNA"/>
</dbReference>
<proteinExistence type="predicted"/>
<name>A0AA35XFN5_GEOBA</name>
<feature type="compositionally biased region" description="Basic and acidic residues" evidence="1">
    <location>
        <begin position="71"/>
        <end position="84"/>
    </location>
</feature>